<feature type="signal peptide" evidence="1">
    <location>
        <begin position="1"/>
        <end position="24"/>
    </location>
</feature>
<proteinExistence type="predicted"/>
<dbReference type="AlphaFoldDB" id="A0A316AV43"/>
<evidence type="ECO:0000313" key="3">
    <source>
        <dbReference type="Proteomes" id="UP000245880"/>
    </source>
</evidence>
<organism evidence="2 3">
    <name type="scientific">Dyadobacter jejuensis</name>
    <dbReference type="NCBI Taxonomy" id="1082580"/>
    <lineage>
        <taxon>Bacteria</taxon>
        <taxon>Pseudomonadati</taxon>
        <taxon>Bacteroidota</taxon>
        <taxon>Cytophagia</taxon>
        <taxon>Cytophagales</taxon>
        <taxon>Spirosomataceae</taxon>
        <taxon>Dyadobacter</taxon>
    </lineage>
</organism>
<keyword evidence="3" id="KW-1185">Reference proteome</keyword>
<feature type="chain" id="PRO_5016297876" evidence="1">
    <location>
        <begin position="25"/>
        <end position="74"/>
    </location>
</feature>
<gene>
    <name evidence="2" type="ORF">CLV98_101755</name>
</gene>
<evidence type="ECO:0000313" key="2">
    <source>
        <dbReference type="EMBL" id="PWJ60570.1"/>
    </source>
</evidence>
<protein>
    <submittedName>
        <fullName evidence="2">Uncharacterized protein</fullName>
    </submittedName>
</protein>
<evidence type="ECO:0000256" key="1">
    <source>
        <dbReference type="SAM" id="SignalP"/>
    </source>
</evidence>
<keyword evidence="1" id="KW-0732">Signal</keyword>
<dbReference type="Proteomes" id="UP000245880">
    <property type="component" value="Unassembled WGS sequence"/>
</dbReference>
<dbReference type="EMBL" id="QGDT01000001">
    <property type="protein sequence ID" value="PWJ60570.1"/>
    <property type="molecule type" value="Genomic_DNA"/>
</dbReference>
<accession>A0A316AV43</accession>
<name>A0A316AV43_9BACT</name>
<reference evidence="2 3" key="1">
    <citation type="submission" date="2018-03" db="EMBL/GenBank/DDBJ databases">
        <title>Genomic Encyclopedia of Archaeal and Bacterial Type Strains, Phase II (KMG-II): from individual species to whole genera.</title>
        <authorList>
            <person name="Goeker M."/>
        </authorList>
    </citation>
    <scope>NUCLEOTIDE SEQUENCE [LARGE SCALE GENOMIC DNA]</scope>
    <source>
        <strain evidence="2 3">DSM 100346</strain>
    </source>
</reference>
<sequence>MKYTIKNTAIIAFFSIALGISAQAANKDINTHLPASIPVMDSPSPEAPKKVEVEKQYTPTQKASIVNLKIENLK</sequence>
<dbReference type="RefSeq" id="WP_229203188.1">
    <property type="nucleotide sequence ID" value="NZ_QGDT01000001.1"/>
</dbReference>
<comment type="caution">
    <text evidence="2">The sequence shown here is derived from an EMBL/GenBank/DDBJ whole genome shotgun (WGS) entry which is preliminary data.</text>
</comment>